<keyword evidence="2" id="KW-1185">Reference proteome</keyword>
<accession>A0ABS2PZX1</accession>
<dbReference type="InterPro" id="IPR043519">
    <property type="entry name" value="NT_sf"/>
</dbReference>
<protein>
    <submittedName>
        <fullName evidence="1">Nucleotidyltransferase</fullName>
    </submittedName>
</protein>
<gene>
    <name evidence="1" type="ORF">JOD45_001797</name>
</gene>
<dbReference type="Gene3D" id="3.30.460.10">
    <property type="entry name" value="Beta Polymerase, domain 2"/>
    <property type="match status" value="1"/>
</dbReference>
<evidence type="ECO:0000313" key="2">
    <source>
        <dbReference type="Proteomes" id="UP000808914"/>
    </source>
</evidence>
<dbReference type="RefSeq" id="WP_338056054.1">
    <property type="nucleotide sequence ID" value="NZ_JAFBER010000010.1"/>
</dbReference>
<name>A0ABS2PZX1_9BACL</name>
<dbReference type="SUPFAM" id="SSF81301">
    <property type="entry name" value="Nucleotidyltransferase"/>
    <property type="match status" value="1"/>
</dbReference>
<comment type="caution">
    <text evidence="1">The sequence shown here is derived from an EMBL/GenBank/DDBJ whole genome shotgun (WGS) entry which is preliminary data.</text>
</comment>
<dbReference type="CDD" id="cd05403">
    <property type="entry name" value="NT_KNTase_like"/>
    <property type="match status" value="1"/>
</dbReference>
<organism evidence="1 2">
    <name type="scientific">Scopulibacillus daqui</name>
    <dbReference type="NCBI Taxonomy" id="1469162"/>
    <lineage>
        <taxon>Bacteria</taxon>
        <taxon>Bacillati</taxon>
        <taxon>Bacillota</taxon>
        <taxon>Bacilli</taxon>
        <taxon>Bacillales</taxon>
        <taxon>Sporolactobacillaceae</taxon>
        <taxon>Scopulibacillus</taxon>
    </lineage>
</organism>
<reference evidence="1 2" key="1">
    <citation type="submission" date="2021-01" db="EMBL/GenBank/DDBJ databases">
        <title>Genomic Encyclopedia of Type Strains, Phase IV (KMG-IV): sequencing the most valuable type-strain genomes for metagenomic binning, comparative biology and taxonomic classification.</title>
        <authorList>
            <person name="Goeker M."/>
        </authorList>
    </citation>
    <scope>NUCLEOTIDE SEQUENCE [LARGE SCALE GENOMIC DNA]</scope>
    <source>
        <strain evidence="1 2">DSM 28236</strain>
    </source>
</reference>
<dbReference type="Proteomes" id="UP000808914">
    <property type="component" value="Unassembled WGS sequence"/>
</dbReference>
<dbReference type="EMBL" id="JAFBER010000010">
    <property type="protein sequence ID" value="MBM7645579.1"/>
    <property type="molecule type" value="Genomic_DNA"/>
</dbReference>
<sequence length="119" mass="13597">MGETGRLKPIDAAQQFIDQYFENCQGAILAGSVIRGGGTETSDLDIVVFDHKLHSSYRESLIAFHWPIEFFAHNLTSYQDFFQSDYKRARPSLPRMVSEGIVLKDEGVIEPIRKEARKY</sequence>
<evidence type="ECO:0000313" key="1">
    <source>
        <dbReference type="EMBL" id="MBM7645579.1"/>
    </source>
</evidence>
<proteinExistence type="predicted"/>